<evidence type="ECO:0000313" key="2">
    <source>
        <dbReference type="Proteomes" id="UP001165960"/>
    </source>
</evidence>
<comment type="caution">
    <text evidence="1">The sequence shown here is derived from an EMBL/GenBank/DDBJ whole genome shotgun (WGS) entry which is preliminary data.</text>
</comment>
<accession>A0ACC2SXY6</accession>
<dbReference type="Proteomes" id="UP001165960">
    <property type="component" value="Unassembled WGS sequence"/>
</dbReference>
<protein>
    <submittedName>
        <fullName evidence="1">Uncharacterized protein</fullName>
    </submittedName>
</protein>
<reference evidence="1" key="1">
    <citation type="submission" date="2022-04" db="EMBL/GenBank/DDBJ databases">
        <title>Genome of the entomopathogenic fungus Entomophthora muscae.</title>
        <authorList>
            <person name="Elya C."/>
            <person name="Lovett B.R."/>
            <person name="Lee E."/>
            <person name="Macias A.M."/>
            <person name="Hajek A.E."/>
            <person name="De Bivort B.L."/>
            <person name="Kasson M.T."/>
            <person name="De Fine Licht H.H."/>
            <person name="Stajich J.E."/>
        </authorList>
    </citation>
    <scope>NUCLEOTIDE SEQUENCE</scope>
    <source>
        <strain evidence="1">Berkeley</strain>
    </source>
</reference>
<proteinExistence type="predicted"/>
<sequence>MDDLLAKHDTSLGQQDRCLHDLNKKVANNTDNINKVQHLVLQKNEESSNIANAAKAKVLALQDNFIQYDNHIKEIIQEEVSQLRQEFSSQFAKDSTTEGHGRSELNQVQQQIEDIAATNNEIFWEMKRVREKGEQSIASLKAKLKKLQAELRGHDKRSTSQHAAIEDFCKGMVQCAKLIERLCSSLQNAEIEIADTWAKLVGNRCRCTGQDLGGPGLSEMPSGKSATLQPTSSSVYNNGATSFSSGRQNLPQVFAVPLTSVDTSQAPRETGLARSSCTNFFNQSCHKESPPCHCPQAKTPTQLKPMNLHKFDPKGNVHTFICLFEMSTYGANNQDKATTLLNQLDAASTDLIILHMPKHNWLYAAAKNTLLYKFGSIAWVTERKNEFLMISFRKDKTITDFANCFYLEEQIFTGSGSLTVHNSHIALCAAVKPYKALYQTLMPAFQDNCTLDGMVHCLSQCGDIFGPPNTGSKPRPVFNYPGRSEAPTTNNKSPSKSNITKVICHCCN</sequence>
<gene>
    <name evidence="1" type="ORF">DSO57_1001844</name>
</gene>
<dbReference type="EMBL" id="QTSX02004264">
    <property type="protein sequence ID" value="KAJ9067207.1"/>
    <property type="molecule type" value="Genomic_DNA"/>
</dbReference>
<organism evidence="1 2">
    <name type="scientific">Entomophthora muscae</name>
    <dbReference type="NCBI Taxonomy" id="34485"/>
    <lineage>
        <taxon>Eukaryota</taxon>
        <taxon>Fungi</taxon>
        <taxon>Fungi incertae sedis</taxon>
        <taxon>Zoopagomycota</taxon>
        <taxon>Entomophthoromycotina</taxon>
        <taxon>Entomophthoromycetes</taxon>
        <taxon>Entomophthorales</taxon>
        <taxon>Entomophthoraceae</taxon>
        <taxon>Entomophthora</taxon>
    </lineage>
</organism>
<evidence type="ECO:0000313" key="1">
    <source>
        <dbReference type="EMBL" id="KAJ9067207.1"/>
    </source>
</evidence>
<name>A0ACC2SXY6_9FUNG</name>
<keyword evidence="2" id="KW-1185">Reference proteome</keyword>